<evidence type="ECO:0000259" key="3">
    <source>
        <dbReference type="Pfam" id="PF25043"/>
    </source>
</evidence>
<feature type="domain" description="DUF2828" evidence="2">
    <location>
        <begin position="70"/>
        <end position="237"/>
    </location>
</feature>
<dbReference type="PANTHER" id="PTHR31373:SF27">
    <property type="entry name" value="TROVE DOMAIN-CONTAINING PROTEIN"/>
    <property type="match status" value="1"/>
</dbReference>
<keyword evidence="5" id="KW-1185">Reference proteome</keyword>
<feature type="domain" description="DUF2828" evidence="2">
    <location>
        <begin position="244"/>
        <end position="481"/>
    </location>
</feature>
<organism evidence="4 5">
    <name type="scientific">Cephalotrichum gorgonifer</name>
    <dbReference type="NCBI Taxonomy" id="2041049"/>
    <lineage>
        <taxon>Eukaryota</taxon>
        <taxon>Fungi</taxon>
        <taxon>Dikarya</taxon>
        <taxon>Ascomycota</taxon>
        <taxon>Pezizomycotina</taxon>
        <taxon>Sordariomycetes</taxon>
        <taxon>Hypocreomycetidae</taxon>
        <taxon>Microascales</taxon>
        <taxon>Microascaceae</taxon>
        <taxon>Cephalotrichum</taxon>
    </lineage>
</organism>
<dbReference type="AlphaFoldDB" id="A0AAE8MY82"/>
<protein>
    <recommendedName>
        <fullName evidence="6">DUF2828 domain-containing protein</fullName>
    </recommendedName>
</protein>
<dbReference type="Proteomes" id="UP001187682">
    <property type="component" value="Unassembled WGS sequence"/>
</dbReference>
<dbReference type="InterPro" id="IPR056690">
    <property type="entry name" value="DUF7788"/>
</dbReference>
<dbReference type="Pfam" id="PF25043">
    <property type="entry name" value="DUF7788"/>
    <property type="match status" value="1"/>
</dbReference>
<evidence type="ECO:0008006" key="6">
    <source>
        <dbReference type="Google" id="ProtNLM"/>
    </source>
</evidence>
<evidence type="ECO:0000313" key="4">
    <source>
        <dbReference type="EMBL" id="SPO02946.1"/>
    </source>
</evidence>
<sequence length="737" mass="81427">MVSPTSIKAEEPWYLNYSFSVRFPEHPAFTMDEDEFAMFLKNDVGSLREGSAKEEIEVGAKPGSDNAISTEDVGDAYKSTTNPLVDLFTELEGPVSGPRLGDLIRAAWAHDSLATTKIIWKIRSIHLGDASRDAFYRSAGWLAKHHPLTLIANLQWLSLPVIEKKFPEKGGNKRKFDAMDPIGIKDALGQANDPAAAHSVPNGAAHGYWKDILNILVLAANNKLDVLANPKDVLNVGRGGPEGSSTQRHNFRAQRQANAIRKFDGDPVYRGLHLAITRMFATQLRKDLAAIHGSDAAAKRGISLCAKWAPSHERFHDKHTYIVSSIAELLHPLPNLQALLDDDASLAGDENKTREVYLRHVREEYRKSISALRKHLDVVERHLSAKTYSEIKYDRVPSIAMDNYFPKFVKKDPERFSKYLENVAEGKARISDSILLPSTLILRTRTLNRPKRLNVRSQVEDKVLDSQWKALVQRIKDLGILGSSISVCDVSGRMQTSALSDGTTPLDSSIGLSLLIAEVAKPPFRGSFITFGTQPRVRQVDLSQTLHRKYTSMDNSESGRTTSLASVFEDAILPLAKDHSVEQYDMVKRVFIFTDRHFDEGTVDGGSWASSHERITGSFKEAGYDIPELVYWNLAGGASNGSLDRSAGDNGNNIPKQVTSDMPGMTIVSGYTRGMLKAFLGDGFFGDSDEEGDTMAEGDGSNGDTVEVSNREEQLDPVSLVQKAIGHRAYSMLQVMD</sequence>
<name>A0AAE8MY82_9PEZI</name>
<evidence type="ECO:0000313" key="5">
    <source>
        <dbReference type="Proteomes" id="UP001187682"/>
    </source>
</evidence>
<gene>
    <name evidence="4" type="ORF">DNG_05625</name>
</gene>
<accession>A0AAE8MY82</accession>
<dbReference type="PANTHER" id="PTHR31373">
    <property type="entry name" value="OS06G0652100 PROTEIN"/>
    <property type="match status" value="1"/>
</dbReference>
<evidence type="ECO:0000256" key="1">
    <source>
        <dbReference type="SAM" id="MobiDB-lite"/>
    </source>
</evidence>
<evidence type="ECO:0000259" key="2">
    <source>
        <dbReference type="Pfam" id="PF11443"/>
    </source>
</evidence>
<dbReference type="Pfam" id="PF11443">
    <property type="entry name" value="DUF2828"/>
    <property type="match status" value="2"/>
</dbReference>
<proteinExistence type="predicted"/>
<dbReference type="InterPro" id="IPR058580">
    <property type="entry name" value="DUF2828"/>
</dbReference>
<comment type="caution">
    <text evidence="4">The sequence shown here is derived from an EMBL/GenBank/DDBJ whole genome shotgun (WGS) entry which is preliminary data.</text>
</comment>
<dbReference type="EMBL" id="ONZQ02000007">
    <property type="protein sequence ID" value="SPO02946.1"/>
    <property type="molecule type" value="Genomic_DNA"/>
</dbReference>
<reference evidence="4" key="1">
    <citation type="submission" date="2018-03" db="EMBL/GenBank/DDBJ databases">
        <authorList>
            <person name="Guldener U."/>
        </authorList>
    </citation>
    <scope>NUCLEOTIDE SEQUENCE</scope>
</reference>
<feature type="region of interest" description="Disordered" evidence="1">
    <location>
        <begin position="688"/>
        <end position="709"/>
    </location>
</feature>
<dbReference type="InterPro" id="IPR011205">
    <property type="entry name" value="UCP015417_vWA"/>
</dbReference>
<feature type="domain" description="DUF7788" evidence="3">
    <location>
        <begin position="483"/>
        <end position="725"/>
    </location>
</feature>